<dbReference type="RefSeq" id="WP_047915628.1">
    <property type="nucleotide sequence ID" value="NZ_LN774769.1"/>
</dbReference>
<dbReference type="GO" id="GO:0003677">
    <property type="term" value="F:DNA binding"/>
    <property type="evidence" value="ECO:0007669"/>
    <property type="project" value="UniProtKB-KW"/>
</dbReference>
<dbReference type="InterPro" id="IPR047057">
    <property type="entry name" value="MerR_fam"/>
</dbReference>
<dbReference type="CDD" id="cd00592">
    <property type="entry name" value="HTH_MerR-like"/>
    <property type="match status" value="1"/>
</dbReference>
<dbReference type="PROSITE" id="PS50937">
    <property type="entry name" value="HTH_MERR_2"/>
    <property type="match status" value="1"/>
</dbReference>
<evidence type="ECO:0000259" key="2">
    <source>
        <dbReference type="PROSITE" id="PS50937"/>
    </source>
</evidence>
<dbReference type="EMBL" id="LN774769">
    <property type="protein sequence ID" value="CEN28504.1"/>
    <property type="molecule type" value="Genomic_DNA"/>
</dbReference>
<feature type="domain" description="HTH merR-type" evidence="2">
    <location>
        <begin position="1"/>
        <end position="69"/>
    </location>
</feature>
<dbReference type="PRINTS" id="PR00040">
    <property type="entry name" value="HTHMERR"/>
</dbReference>
<reference evidence="4" key="1">
    <citation type="submission" date="2015-01" db="EMBL/GenBank/DDBJ databases">
        <authorList>
            <person name="Andreevskaya M."/>
        </authorList>
    </citation>
    <scope>NUCLEOTIDE SEQUENCE [LARGE SCALE GENOMIC DNA]</scope>
    <source>
        <strain evidence="4">MKFS47</strain>
    </source>
</reference>
<organism evidence="3 4">
    <name type="scientific">Pseudolactococcus piscium MKFS47</name>
    <dbReference type="NCBI Taxonomy" id="297352"/>
    <lineage>
        <taxon>Bacteria</taxon>
        <taxon>Bacillati</taxon>
        <taxon>Bacillota</taxon>
        <taxon>Bacilli</taxon>
        <taxon>Lactobacillales</taxon>
        <taxon>Streptococcaceae</taxon>
        <taxon>Pseudolactococcus</taxon>
    </lineage>
</organism>
<dbReference type="Pfam" id="PF13411">
    <property type="entry name" value="MerR_1"/>
    <property type="match status" value="1"/>
</dbReference>
<evidence type="ECO:0000313" key="3">
    <source>
        <dbReference type="EMBL" id="CEN28504.1"/>
    </source>
</evidence>
<protein>
    <submittedName>
        <fullName evidence="3">Cu(I)-responsive transcriptional regulator</fullName>
    </submittedName>
</protein>
<dbReference type="InterPro" id="IPR000551">
    <property type="entry name" value="MerR-type_HTH_dom"/>
</dbReference>
<dbReference type="Proteomes" id="UP000033166">
    <property type="component" value="Chromosome I"/>
</dbReference>
<evidence type="ECO:0000313" key="4">
    <source>
        <dbReference type="Proteomes" id="UP000033166"/>
    </source>
</evidence>
<dbReference type="HOGENOM" id="CLU_060077_2_3_9"/>
<proteinExistence type="predicted"/>
<dbReference type="InterPro" id="IPR009061">
    <property type="entry name" value="DNA-bd_dom_put_sf"/>
</dbReference>
<dbReference type="STRING" id="1364.LP2241_30304"/>
<gene>
    <name evidence="3" type="ORF">LACPI_1304</name>
</gene>
<dbReference type="KEGG" id="lpk:LACPI_1304"/>
<dbReference type="PANTHER" id="PTHR30204">
    <property type="entry name" value="REDOX-CYCLING DRUG-SENSING TRANSCRIPTIONAL ACTIVATOR SOXR"/>
    <property type="match status" value="1"/>
</dbReference>
<sequence length="136" mass="15283">MYTIKTLAQALQIPVSTIRYYEKKGLLTAKRAANNYRQFTEADRDQLSLILVMKYAGFSLAETKDMLSFSGLSQASCASETQKLILQKKTALLRKIDNYKTIVQLLDTVGPLAITSDTPEAESRLSQKINDIFQNL</sequence>
<keyword evidence="1" id="KW-0238">DNA-binding</keyword>
<dbReference type="SUPFAM" id="SSF46955">
    <property type="entry name" value="Putative DNA-binding domain"/>
    <property type="match status" value="1"/>
</dbReference>
<dbReference type="PANTHER" id="PTHR30204:SF97">
    <property type="entry name" value="MERR FAMILY REGULATORY PROTEIN"/>
    <property type="match status" value="1"/>
</dbReference>
<dbReference type="Gene3D" id="1.10.1660.10">
    <property type="match status" value="1"/>
</dbReference>
<name>A0A0D6DXJ4_9LACT</name>
<accession>A0A0D6DXJ4</accession>
<dbReference type="AlphaFoldDB" id="A0A0D6DXJ4"/>
<evidence type="ECO:0000256" key="1">
    <source>
        <dbReference type="ARBA" id="ARBA00023125"/>
    </source>
</evidence>
<dbReference type="SMART" id="SM00422">
    <property type="entry name" value="HTH_MERR"/>
    <property type="match status" value="1"/>
</dbReference>
<dbReference type="GO" id="GO:0003700">
    <property type="term" value="F:DNA-binding transcription factor activity"/>
    <property type="evidence" value="ECO:0007669"/>
    <property type="project" value="InterPro"/>
</dbReference>